<dbReference type="CDD" id="cd05325">
    <property type="entry name" value="carb_red_sniffer_like_SDR_c"/>
    <property type="match status" value="1"/>
</dbReference>
<reference evidence="2 3" key="1">
    <citation type="submission" date="2013-02" db="EMBL/GenBank/DDBJ databases">
        <authorList>
            <person name="Harkins D.M."/>
            <person name="Durkin A.S."/>
            <person name="Brinkac L.M."/>
            <person name="Haft D.H."/>
            <person name="Selengut J.D."/>
            <person name="Sanka R."/>
            <person name="DePew J."/>
            <person name="Purushe J."/>
            <person name="Picardeau M."/>
            <person name="Werts C."/>
            <person name="Goarant C."/>
            <person name="Vinetz J.M."/>
            <person name="Sutton G.G."/>
            <person name="Nierman W.C."/>
            <person name="Fouts D.E."/>
        </authorList>
    </citation>
    <scope>NUCLEOTIDE SEQUENCE [LARGE SCALE GENOMIC DNA]</scope>
    <source>
        <strain evidence="2 3">200703203</strain>
    </source>
</reference>
<dbReference type="PANTHER" id="PTHR45458">
    <property type="entry name" value="SHORT-CHAIN DEHYDROGENASE/REDUCTASE SDR"/>
    <property type="match status" value="1"/>
</dbReference>
<accession>N1UD99</accession>
<dbReference type="InterPro" id="IPR052184">
    <property type="entry name" value="SDR_enzymes"/>
</dbReference>
<dbReference type="PANTHER" id="PTHR45458:SF1">
    <property type="entry name" value="SHORT CHAIN DEHYDROGENASE"/>
    <property type="match status" value="1"/>
</dbReference>
<dbReference type="EMBL" id="AHNY02000203">
    <property type="protein sequence ID" value="EMY24223.1"/>
    <property type="molecule type" value="Genomic_DNA"/>
</dbReference>
<proteinExistence type="inferred from homology"/>
<dbReference type="GO" id="GO:0016616">
    <property type="term" value="F:oxidoreductase activity, acting on the CH-OH group of donors, NAD or NADP as acceptor"/>
    <property type="evidence" value="ECO:0007669"/>
    <property type="project" value="TreeGrafter"/>
</dbReference>
<dbReference type="BioCyc" id="LINT1085541:G11IQ-4427-MONOMER"/>
<sequence length="251" mass="28028">MTQRNILITGSNRGIGLELTKQFLSQGDQVFALCRKSSSELIHLKPTRIFEGMDVLNSNSIRDLPSKLLDTKIDILINNAGILIPDNLQSLDEENVFTQFLVNALGPLRSKGFTFFFEKNAKLIFLTSRMGSIADNNSGSYYGYRASKAALNAIAVSLAKDLSPRGISVGIFHPGMVATRMSGGQGISITESVEGLIKRIESLNLHNSGKFFIKMEKNFLGKLWKLLQFQDFIEINTLLMEFPHFRSDFKN</sequence>
<protein>
    <submittedName>
        <fullName evidence="2">Oxidoreductase, short chain dehydrogenase/reductase family protein</fullName>
    </submittedName>
</protein>
<gene>
    <name evidence="2" type="ORF">LEP1GSC115_3525</name>
</gene>
<evidence type="ECO:0000313" key="2">
    <source>
        <dbReference type="EMBL" id="EMY24223.1"/>
    </source>
</evidence>
<dbReference type="Proteomes" id="UP000012220">
    <property type="component" value="Unassembled WGS sequence"/>
</dbReference>
<evidence type="ECO:0000313" key="3">
    <source>
        <dbReference type="Proteomes" id="UP000012220"/>
    </source>
</evidence>
<evidence type="ECO:0000256" key="1">
    <source>
        <dbReference type="RuleBase" id="RU000363"/>
    </source>
</evidence>
<organism evidence="2 3">
    <name type="scientific">Leptospira interrogans serovar Australis str. 200703203</name>
    <dbReference type="NCBI Taxonomy" id="1085541"/>
    <lineage>
        <taxon>Bacteria</taxon>
        <taxon>Pseudomonadati</taxon>
        <taxon>Spirochaetota</taxon>
        <taxon>Spirochaetia</taxon>
        <taxon>Leptospirales</taxon>
        <taxon>Leptospiraceae</taxon>
        <taxon>Leptospira</taxon>
    </lineage>
</organism>
<dbReference type="PRINTS" id="PR00081">
    <property type="entry name" value="GDHRDH"/>
</dbReference>
<name>N1UD99_LEPIR</name>
<dbReference type="SUPFAM" id="SSF51735">
    <property type="entry name" value="NAD(P)-binding Rossmann-fold domains"/>
    <property type="match status" value="1"/>
</dbReference>
<dbReference type="AlphaFoldDB" id="N1UD99"/>
<dbReference type="Pfam" id="PF00106">
    <property type="entry name" value="adh_short"/>
    <property type="match status" value="1"/>
</dbReference>
<dbReference type="InterPro" id="IPR002347">
    <property type="entry name" value="SDR_fam"/>
</dbReference>
<dbReference type="Gene3D" id="3.40.50.720">
    <property type="entry name" value="NAD(P)-binding Rossmann-like Domain"/>
    <property type="match status" value="1"/>
</dbReference>
<dbReference type="PRINTS" id="PR00080">
    <property type="entry name" value="SDRFAMILY"/>
</dbReference>
<comment type="caution">
    <text evidence="2">The sequence shown here is derived from an EMBL/GenBank/DDBJ whole genome shotgun (WGS) entry which is preliminary data.</text>
</comment>
<dbReference type="InterPro" id="IPR036291">
    <property type="entry name" value="NAD(P)-bd_dom_sf"/>
</dbReference>
<comment type="similarity">
    <text evidence="1">Belongs to the short-chain dehydrogenases/reductases (SDR) family.</text>
</comment>